<feature type="transmembrane region" description="Helical" evidence="1">
    <location>
        <begin position="208"/>
        <end position="231"/>
    </location>
</feature>
<evidence type="ECO:0000313" key="3">
    <source>
        <dbReference type="Proteomes" id="UP000051576"/>
    </source>
</evidence>
<protein>
    <recommendedName>
        <fullName evidence="4">Polysaccharide polymerase</fullName>
    </recommendedName>
</protein>
<feature type="transmembrane region" description="Helical" evidence="1">
    <location>
        <begin position="167"/>
        <end position="196"/>
    </location>
</feature>
<organism evidence="2 3">
    <name type="scientific">Liquorilactobacillus vini DSM 20605</name>
    <dbReference type="NCBI Taxonomy" id="1133569"/>
    <lineage>
        <taxon>Bacteria</taxon>
        <taxon>Bacillati</taxon>
        <taxon>Bacillota</taxon>
        <taxon>Bacilli</taxon>
        <taxon>Lactobacillales</taxon>
        <taxon>Lactobacillaceae</taxon>
        <taxon>Liquorilactobacillus</taxon>
    </lineage>
</organism>
<dbReference type="Proteomes" id="UP000051576">
    <property type="component" value="Unassembled WGS sequence"/>
</dbReference>
<gene>
    <name evidence="2" type="ORF">FD21_GL000198</name>
</gene>
<dbReference type="eggNOG" id="ENOG5032W9S">
    <property type="taxonomic scope" value="Bacteria"/>
</dbReference>
<keyword evidence="1" id="KW-0812">Transmembrane</keyword>
<proteinExistence type="predicted"/>
<name>A0A0R2CBG2_9LACO</name>
<feature type="transmembrane region" description="Helical" evidence="1">
    <location>
        <begin position="49"/>
        <end position="65"/>
    </location>
</feature>
<keyword evidence="1" id="KW-1133">Transmembrane helix</keyword>
<reference evidence="2 3" key="1">
    <citation type="journal article" date="2015" name="Genome Announc.">
        <title>Expanding the biotechnology potential of lactobacilli through comparative genomics of 213 strains and associated genera.</title>
        <authorList>
            <person name="Sun Z."/>
            <person name="Harris H.M."/>
            <person name="McCann A."/>
            <person name="Guo C."/>
            <person name="Argimon S."/>
            <person name="Zhang W."/>
            <person name="Yang X."/>
            <person name="Jeffery I.B."/>
            <person name="Cooney J.C."/>
            <person name="Kagawa T.F."/>
            <person name="Liu W."/>
            <person name="Song Y."/>
            <person name="Salvetti E."/>
            <person name="Wrobel A."/>
            <person name="Rasinkangas P."/>
            <person name="Parkhill J."/>
            <person name="Rea M.C."/>
            <person name="O'Sullivan O."/>
            <person name="Ritari J."/>
            <person name="Douillard F.P."/>
            <person name="Paul Ross R."/>
            <person name="Yang R."/>
            <person name="Briner A.E."/>
            <person name="Felis G.E."/>
            <person name="de Vos W.M."/>
            <person name="Barrangou R."/>
            <person name="Klaenhammer T.R."/>
            <person name="Caufield P.W."/>
            <person name="Cui Y."/>
            <person name="Zhang H."/>
            <person name="O'Toole P.W."/>
        </authorList>
    </citation>
    <scope>NUCLEOTIDE SEQUENCE [LARGE SCALE GENOMIC DNA]</scope>
    <source>
        <strain evidence="2 3">DSM 20605</strain>
    </source>
</reference>
<feature type="transmembrane region" description="Helical" evidence="1">
    <location>
        <begin position="133"/>
        <end position="155"/>
    </location>
</feature>
<comment type="caution">
    <text evidence="2">The sequence shown here is derived from an EMBL/GenBank/DDBJ whole genome shotgun (WGS) entry which is preliminary data.</text>
</comment>
<feature type="transmembrane region" description="Helical" evidence="1">
    <location>
        <begin position="291"/>
        <end position="318"/>
    </location>
</feature>
<feature type="transmembrane region" description="Helical" evidence="1">
    <location>
        <begin position="325"/>
        <end position="343"/>
    </location>
</feature>
<feature type="transmembrane region" description="Helical" evidence="1">
    <location>
        <begin position="25"/>
        <end position="42"/>
    </location>
</feature>
<keyword evidence="1" id="KW-0472">Membrane</keyword>
<evidence type="ECO:0000256" key="1">
    <source>
        <dbReference type="SAM" id="Phobius"/>
    </source>
</evidence>
<evidence type="ECO:0008006" key="4">
    <source>
        <dbReference type="Google" id="ProtNLM"/>
    </source>
</evidence>
<sequence>MAAFVFLMMIDLSYAVPVIFPMYTLYLAVKSVAFFILIIFLLRNDLTLRIRLAVIISLLCFYFFSKCSGDSDFFYYAIFAITAWKLDFKKIIWTFFWIGLSTTSLIILASLLKLIPTQIMDGRPGFQVLRFSFGFLTPTDLAARIFYLLLAYYTWHKFQVSIPEKIISIILVALTFLLTNSRLDLIMMLLLLAIAFFPKQVKKNLRQLGSYFISWLVAFYLIIFLALTVFFDPQIKFFQILDGWLSKRLSLGQKGLFDHGITLFGQHVIEHSNGNLAFAIQKDYFYIDSSYIRLLVISGLITTIIACSVIFYLIYLFVKKQTFSLLIALLLVIISSAIDQHLLQLSYNFILLAIFADLSACQDQPDYLSVS</sequence>
<dbReference type="AlphaFoldDB" id="A0A0R2CBG2"/>
<keyword evidence="3" id="KW-1185">Reference proteome</keyword>
<feature type="transmembrane region" description="Helical" evidence="1">
    <location>
        <begin position="91"/>
        <end position="112"/>
    </location>
</feature>
<dbReference type="EMBL" id="AYYX01000011">
    <property type="protein sequence ID" value="KRM89149.1"/>
    <property type="molecule type" value="Genomic_DNA"/>
</dbReference>
<dbReference type="PATRIC" id="fig|1133569.4.peg.206"/>
<evidence type="ECO:0000313" key="2">
    <source>
        <dbReference type="EMBL" id="KRM89149.1"/>
    </source>
</evidence>
<accession>A0A0R2CBG2</accession>
<dbReference type="STRING" id="1133569.FD21_GL000198"/>